<organism evidence="1 2">
    <name type="scientific">Eumeta variegata</name>
    <name type="common">Bagworm moth</name>
    <name type="synonym">Eumeta japonica</name>
    <dbReference type="NCBI Taxonomy" id="151549"/>
    <lineage>
        <taxon>Eukaryota</taxon>
        <taxon>Metazoa</taxon>
        <taxon>Ecdysozoa</taxon>
        <taxon>Arthropoda</taxon>
        <taxon>Hexapoda</taxon>
        <taxon>Insecta</taxon>
        <taxon>Pterygota</taxon>
        <taxon>Neoptera</taxon>
        <taxon>Endopterygota</taxon>
        <taxon>Lepidoptera</taxon>
        <taxon>Glossata</taxon>
        <taxon>Ditrysia</taxon>
        <taxon>Tineoidea</taxon>
        <taxon>Psychidae</taxon>
        <taxon>Oiketicinae</taxon>
        <taxon>Eumeta</taxon>
    </lineage>
</organism>
<proteinExistence type="predicted"/>
<evidence type="ECO:0000313" key="2">
    <source>
        <dbReference type="Proteomes" id="UP000299102"/>
    </source>
</evidence>
<name>A0A4C1SAB1_EUMVA</name>
<dbReference type="Proteomes" id="UP000299102">
    <property type="component" value="Unassembled WGS sequence"/>
</dbReference>
<protein>
    <submittedName>
        <fullName evidence="1">Uncharacterized protein</fullName>
    </submittedName>
</protein>
<gene>
    <name evidence="1" type="ORF">EVAR_77686_1</name>
</gene>
<evidence type="ECO:0000313" key="1">
    <source>
        <dbReference type="EMBL" id="GBO98795.1"/>
    </source>
</evidence>
<reference evidence="1 2" key="1">
    <citation type="journal article" date="2019" name="Commun. Biol.">
        <title>The bagworm genome reveals a unique fibroin gene that provides high tensile strength.</title>
        <authorList>
            <person name="Kono N."/>
            <person name="Nakamura H."/>
            <person name="Ohtoshi R."/>
            <person name="Tomita M."/>
            <person name="Numata K."/>
            <person name="Arakawa K."/>
        </authorList>
    </citation>
    <scope>NUCLEOTIDE SEQUENCE [LARGE SCALE GENOMIC DNA]</scope>
</reference>
<dbReference type="AlphaFoldDB" id="A0A4C1SAB1"/>
<keyword evidence="2" id="KW-1185">Reference proteome</keyword>
<dbReference type="EMBL" id="BGZK01003213">
    <property type="protein sequence ID" value="GBO98795.1"/>
    <property type="molecule type" value="Genomic_DNA"/>
</dbReference>
<comment type="caution">
    <text evidence="1">The sequence shown here is derived from an EMBL/GenBank/DDBJ whole genome shotgun (WGS) entry which is preliminary data.</text>
</comment>
<sequence length="90" mass="10398">MRERWRYTMFSAARAQPDCYNDSKDADACAEDVGLAIDLFSQDLPLLEDCLVHPVYSIGIECVIFRFESNTRAARPSQLICRIQFDSRKF</sequence>
<accession>A0A4C1SAB1</accession>